<name>A0A9W8A398_9FUNG</name>
<dbReference type="OrthoDB" id="414133at2759"/>
<reference evidence="1" key="1">
    <citation type="submission" date="2022-07" db="EMBL/GenBank/DDBJ databases">
        <title>Phylogenomic reconstructions and comparative analyses of Kickxellomycotina fungi.</title>
        <authorList>
            <person name="Reynolds N.K."/>
            <person name="Stajich J.E."/>
            <person name="Barry K."/>
            <person name="Grigoriev I.V."/>
            <person name="Crous P."/>
            <person name="Smith M.E."/>
        </authorList>
    </citation>
    <scope>NUCLEOTIDE SEQUENCE</scope>
    <source>
        <strain evidence="1">NBRC 100468</strain>
    </source>
</reference>
<dbReference type="Proteomes" id="UP001150538">
    <property type="component" value="Unassembled WGS sequence"/>
</dbReference>
<comment type="caution">
    <text evidence="1">The sequence shown here is derived from an EMBL/GenBank/DDBJ whole genome shotgun (WGS) entry which is preliminary data.</text>
</comment>
<evidence type="ECO:0000313" key="2">
    <source>
        <dbReference type="Proteomes" id="UP001150538"/>
    </source>
</evidence>
<keyword evidence="2" id="KW-1185">Reference proteome</keyword>
<evidence type="ECO:0000313" key="1">
    <source>
        <dbReference type="EMBL" id="KAJ1921959.1"/>
    </source>
</evidence>
<sequence length="150" mass="17122">MENVAGFEVRHSYEESKVLNIAHVDLKIKLIHFLLYVEIKYYFLAKLKNGPQSQDHVASDDLYTNPAPKFKYVIPGVNMDAPEIGESDEVPNFEKSVWNDSHVRSISEFMESDLDVSKSNSDKKPWGDYSIDSKASTESELLLFIYNNGL</sequence>
<dbReference type="AlphaFoldDB" id="A0A9W8A398"/>
<dbReference type="EMBL" id="JANBPU010000002">
    <property type="protein sequence ID" value="KAJ1921959.1"/>
    <property type="molecule type" value="Genomic_DNA"/>
</dbReference>
<protein>
    <submittedName>
        <fullName evidence="1">Uncharacterized protein</fullName>
    </submittedName>
</protein>
<proteinExistence type="predicted"/>
<gene>
    <name evidence="1" type="ORF">H4219_000306</name>
</gene>
<organism evidence="1 2">
    <name type="scientific">Mycoemilia scoparia</name>
    <dbReference type="NCBI Taxonomy" id="417184"/>
    <lineage>
        <taxon>Eukaryota</taxon>
        <taxon>Fungi</taxon>
        <taxon>Fungi incertae sedis</taxon>
        <taxon>Zoopagomycota</taxon>
        <taxon>Kickxellomycotina</taxon>
        <taxon>Kickxellomycetes</taxon>
        <taxon>Kickxellales</taxon>
        <taxon>Kickxellaceae</taxon>
        <taxon>Mycoemilia</taxon>
    </lineage>
</organism>
<accession>A0A9W8A398</accession>